<dbReference type="EMBL" id="LAZR01061945">
    <property type="protein sequence ID" value="KKK62539.1"/>
    <property type="molecule type" value="Genomic_DNA"/>
</dbReference>
<organism evidence="2">
    <name type="scientific">marine sediment metagenome</name>
    <dbReference type="NCBI Taxonomy" id="412755"/>
    <lineage>
        <taxon>unclassified sequences</taxon>
        <taxon>metagenomes</taxon>
        <taxon>ecological metagenomes</taxon>
    </lineage>
</organism>
<name>A0A0F8Z802_9ZZZZ</name>
<dbReference type="Pfam" id="PF00535">
    <property type="entry name" value="Glycos_transf_2"/>
    <property type="match status" value="1"/>
</dbReference>
<dbReference type="PANTHER" id="PTHR22916:SF3">
    <property type="entry name" value="UDP-GLCNAC:BETAGAL BETA-1,3-N-ACETYLGLUCOSAMINYLTRANSFERASE-LIKE PROTEIN 1"/>
    <property type="match status" value="1"/>
</dbReference>
<dbReference type="AlphaFoldDB" id="A0A0F8Z802"/>
<proteinExistence type="predicted"/>
<protein>
    <recommendedName>
        <fullName evidence="1">Glycosyltransferase 2-like domain-containing protein</fullName>
    </recommendedName>
</protein>
<evidence type="ECO:0000313" key="2">
    <source>
        <dbReference type="EMBL" id="KKK62539.1"/>
    </source>
</evidence>
<sequence>MSKILLSFCIPVYNRSDRIKKIIEQITSFKSDEIEIVISDNASKDDTKKVVSKFEDKRIKYFRNKTNVGMDGNFILAIKRATGKFIFLLMDEDEVELETIPWILSEIRKNNNLSQIFLEIEETLKDCNLVASNTGVLSETNTHAFYLGDQTLCALQFCGQDTNEFVRFRIYKAFAELLEAKIYELILNIKCNRNETATAINFDFYKEHAPL</sequence>
<dbReference type="GO" id="GO:0016758">
    <property type="term" value="F:hexosyltransferase activity"/>
    <property type="evidence" value="ECO:0007669"/>
    <property type="project" value="UniProtKB-ARBA"/>
</dbReference>
<comment type="caution">
    <text evidence="2">The sequence shown here is derived from an EMBL/GenBank/DDBJ whole genome shotgun (WGS) entry which is preliminary data.</text>
</comment>
<reference evidence="2" key="1">
    <citation type="journal article" date="2015" name="Nature">
        <title>Complex archaea that bridge the gap between prokaryotes and eukaryotes.</title>
        <authorList>
            <person name="Spang A."/>
            <person name="Saw J.H."/>
            <person name="Jorgensen S.L."/>
            <person name="Zaremba-Niedzwiedzka K."/>
            <person name="Martijn J."/>
            <person name="Lind A.E."/>
            <person name="van Eijk R."/>
            <person name="Schleper C."/>
            <person name="Guy L."/>
            <person name="Ettema T.J."/>
        </authorList>
    </citation>
    <scope>NUCLEOTIDE SEQUENCE</scope>
</reference>
<dbReference type="InterPro" id="IPR001173">
    <property type="entry name" value="Glyco_trans_2-like"/>
</dbReference>
<accession>A0A0F8Z802</accession>
<feature type="domain" description="Glycosyltransferase 2-like" evidence="1">
    <location>
        <begin position="7"/>
        <end position="112"/>
    </location>
</feature>
<gene>
    <name evidence="2" type="ORF">LCGC14_3003310</name>
</gene>
<dbReference type="PANTHER" id="PTHR22916">
    <property type="entry name" value="GLYCOSYLTRANSFERASE"/>
    <property type="match status" value="1"/>
</dbReference>
<dbReference type="Gene3D" id="3.90.550.10">
    <property type="entry name" value="Spore Coat Polysaccharide Biosynthesis Protein SpsA, Chain A"/>
    <property type="match status" value="1"/>
</dbReference>
<dbReference type="SUPFAM" id="SSF53448">
    <property type="entry name" value="Nucleotide-diphospho-sugar transferases"/>
    <property type="match status" value="1"/>
</dbReference>
<evidence type="ECO:0000259" key="1">
    <source>
        <dbReference type="Pfam" id="PF00535"/>
    </source>
</evidence>
<dbReference type="InterPro" id="IPR029044">
    <property type="entry name" value="Nucleotide-diphossugar_trans"/>
</dbReference>
<feature type="non-terminal residue" evidence="2">
    <location>
        <position position="211"/>
    </location>
</feature>